<protein>
    <submittedName>
        <fullName evidence="2">Uncharacterized protein</fullName>
    </submittedName>
</protein>
<dbReference type="Proteomes" id="UP000196084">
    <property type="component" value="Unassembled WGS sequence"/>
</dbReference>
<reference evidence="2 3" key="1">
    <citation type="submission" date="2017-02" db="EMBL/GenBank/DDBJ databases">
        <title>Natronthermophilus aegyptiacus gen. nov.,sp. nov., an aerobic, extremely halophilic alkalithermophilic archaeon isolated from the athalassohaline Wadi An Natrun, Egypt.</title>
        <authorList>
            <person name="Zhao B."/>
        </authorList>
    </citation>
    <scope>NUCLEOTIDE SEQUENCE [LARGE SCALE GENOMIC DNA]</scope>
    <source>
        <strain evidence="2 3">CGMCC 1.3597</strain>
    </source>
</reference>
<name>A0A202E6Q7_9EURY</name>
<dbReference type="Pfam" id="PF23960">
    <property type="entry name" value="DUF7289"/>
    <property type="match status" value="1"/>
</dbReference>
<dbReference type="AlphaFoldDB" id="A0A202E6Q7"/>
<feature type="region of interest" description="Disordered" evidence="1">
    <location>
        <begin position="755"/>
        <end position="774"/>
    </location>
</feature>
<accession>A0A202E6Q7</accession>
<comment type="caution">
    <text evidence="2">The sequence shown here is derived from an EMBL/GenBank/DDBJ whole genome shotgun (WGS) entry which is preliminary data.</text>
</comment>
<keyword evidence="3" id="KW-1185">Reference proteome</keyword>
<feature type="region of interest" description="Disordered" evidence="1">
    <location>
        <begin position="868"/>
        <end position="929"/>
    </location>
</feature>
<evidence type="ECO:0000313" key="2">
    <source>
        <dbReference type="EMBL" id="OVE83874.1"/>
    </source>
</evidence>
<feature type="compositionally biased region" description="Polar residues" evidence="1">
    <location>
        <begin position="760"/>
        <end position="773"/>
    </location>
</feature>
<dbReference type="InterPro" id="IPR055713">
    <property type="entry name" value="DUF7289"/>
</dbReference>
<proteinExistence type="predicted"/>
<evidence type="ECO:0000256" key="1">
    <source>
        <dbReference type="SAM" id="MobiDB-lite"/>
    </source>
</evidence>
<gene>
    <name evidence="2" type="ORF">B2G88_15805</name>
</gene>
<organism evidence="2 3">
    <name type="scientific">Natronolimnobius baerhuensis</name>
    <dbReference type="NCBI Taxonomy" id="253108"/>
    <lineage>
        <taxon>Archaea</taxon>
        <taxon>Methanobacteriati</taxon>
        <taxon>Methanobacteriota</taxon>
        <taxon>Stenosarchaea group</taxon>
        <taxon>Halobacteria</taxon>
        <taxon>Halobacteriales</taxon>
        <taxon>Natrialbaceae</taxon>
        <taxon>Natronolimnobius</taxon>
    </lineage>
</organism>
<sequence>MSTDRFVVDSNAGEINVTWHGGDENRSANGPLGALEFEFADRTVAHQGGGIWEDTGDTVLVNSEPPIEYDGERLSLTVLQIDEDTTELSNPVARANHTAATDLNDRISEAADESDGENVSIEIESEYYEGWETYLEDEIGGHENATVDSNGDTVTVDITGARDPGDPSLFVIEDENGFVDDDGGSIDHVIHENQTDEIGVNSTIRNEGDEHATQEVKLIIEGETKTKTEISLYPDDPTYTGDVLNFAPDDLSELTPGETYEYTIETDDDDSDAGTFYFGHEGSNLDVINPSSGEITPDIVDGNATIELAVKNTGIKDTSADLELEFGDLDANSTQSIDVDYGSETTADWTVNKTSLPAGSNEFTVSLGDESVASGTVTGIASDGDGMFVVVEDEGAGSDQIVKDNGELFEVRGGIQSAYPHDNVTRDVTLTIPDAGVEEYNESITLNEGEHEMITFEVDPDEYEFELGTVYEYDMQAEGDGLSENGTFYFGSSGTDLRLSNADTTVDDDVTITADLHNVGVDNAIESPVYVDLEYTEEDGLPEELDEDPYEDPINAGPVEQPLGTNSSIELPINQSKLLDGNYTATISTQYDEVETEFTVSAGVDPGRVGLGEIDNATVDISVLGSQVSGTDFLDRDHSLGTMTLDVLTEQNGQTQTEHVFENPEGGNNINTYPAWQNKDHYVYNTTIEIEEESTLTLASRSYGLPQSTAGCELETASRGRGDHRWCTQFDDSSTDYLVDPVDATTDEQEQNLRVRSAENNDVPSLQPGNSEQESVDEILADISDPAINRDSLWENGELNLEDNEFIFLFETTTQCGMSDAGCSEDDENIDALWESAQQTSGAGDPNFNDLIVYVRVNRADVNPGTPSIDIIPHSNGEESTVGIGEGGDASMPDEIEFGLENGDPVEGSSPTPEAGEGGTNEHNSGAIDIGFEFENDYIVIEN</sequence>
<evidence type="ECO:0000313" key="3">
    <source>
        <dbReference type="Proteomes" id="UP000196084"/>
    </source>
</evidence>
<dbReference type="EMBL" id="MWPH01000003">
    <property type="protein sequence ID" value="OVE83874.1"/>
    <property type="molecule type" value="Genomic_DNA"/>
</dbReference>